<evidence type="ECO:0000256" key="4">
    <source>
        <dbReference type="ARBA" id="ARBA00022840"/>
    </source>
</evidence>
<reference evidence="6 7" key="1">
    <citation type="journal article" date="2014" name="Int. J. Syst. Evol. Microbiol.">
        <title>Phylogenomics and the dynamic genome evolution of the genus Streptococcus.</title>
        <authorList>
            <consortium name="The Broad Institute Genome Sequencing Platform"/>
            <person name="Richards V.P."/>
            <person name="Palmer S.R."/>
            <person name="Pavinski Bitar P.D."/>
            <person name="Qin X."/>
            <person name="Weinstock G.M."/>
            <person name="Highlander S.K."/>
            <person name="Town C.D."/>
            <person name="Burne R.A."/>
            <person name="Stanhope M.J."/>
        </authorList>
    </citation>
    <scope>NUCLEOTIDE SEQUENCE [LARGE SCALE GENOMIC DNA]</scope>
    <source>
        <strain evidence="6 7">LQ 940-04</strain>
    </source>
</reference>
<evidence type="ECO:0000259" key="5">
    <source>
        <dbReference type="PROSITE" id="PS50893"/>
    </source>
</evidence>
<sequence>MKNYIIETKNLTKVYGEQKAVNSVNLHIEKGSIYGLLGRNGAGKTTIMKMILGLTDITNGEVSVFNQNIKGNEKKIYPRIGAIIETPGFYPNLTGTENLEIFALLRGTAFPDAVKNALEVVGLPHKDKKLFGNYSLGMKQRLGIANAILHDPEVLILDEPTNGLDPIGIAEVRNFIKDLSIKKGKTILISSHILSEITLLADTVGIIDKGVLLEESSMEELNKKNRKYIMLEVSDVSKTTIVLEKEFGITNYSVEDNNHVKIYSYGLDMAKINKSLVMNGISVASSQTCNDSLEDYFKKITGGEGIA</sequence>
<dbReference type="AlphaFoldDB" id="G5K6D2"/>
<evidence type="ECO:0000256" key="2">
    <source>
        <dbReference type="ARBA" id="ARBA00022448"/>
    </source>
</evidence>
<dbReference type="EMBL" id="AEUY02000001">
    <property type="protein sequence ID" value="EHI66056.1"/>
    <property type="molecule type" value="Genomic_DNA"/>
</dbReference>
<feature type="domain" description="ABC transporter" evidence="5">
    <location>
        <begin position="6"/>
        <end position="234"/>
    </location>
</feature>
<keyword evidence="7" id="KW-1185">Reference proteome</keyword>
<dbReference type="Pfam" id="PF00005">
    <property type="entry name" value="ABC_tran"/>
    <property type="match status" value="1"/>
</dbReference>
<dbReference type="InterPro" id="IPR003439">
    <property type="entry name" value="ABC_transporter-like_ATP-bd"/>
</dbReference>
<evidence type="ECO:0000313" key="7">
    <source>
        <dbReference type="Proteomes" id="UP000003217"/>
    </source>
</evidence>
<dbReference type="InterPro" id="IPR017871">
    <property type="entry name" value="ABC_transporter-like_CS"/>
</dbReference>
<evidence type="ECO:0000256" key="1">
    <source>
        <dbReference type="ARBA" id="ARBA00005417"/>
    </source>
</evidence>
<keyword evidence="3" id="KW-0547">Nucleotide-binding</keyword>
<dbReference type="Proteomes" id="UP000003217">
    <property type="component" value="Unassembled WGS sequence"/>
</dbReference>
<dbReference type="InterPro" id="IPR003593">
    <property type="entry name" value="AAA+_ATPase"/>
</dbReference>
<gene>
    <name evidence="6" type="primary">bcrA</name>
    <name evidence="6" type="ORF">STRPS_0018</name>
</gene>
<accession>G5K6D2</accession>
<dbReference type="PANTHER" id="PTHR43335">
    <property type="entry name" value="ABC TRANSPORTER, ATP-BINDING PROTEIN"/>
    <property type="match status" value="1"/>
</dbReference>
<name>G5K6D2_9STRE</name>
<dbReference type="OrthoDB" id="9804819at2"/>
<protein>
    <submittedName>
        <fullName evidence="6">Bacitracin ABC transporter, ATP-binding protein BcrA</fullName>
    </submittedName>
</protein>
<dbReference type="GO" id="GO:0005524">
    <property type="term" value="F:ATP binding"/>
    <property type="evidence" value="ECO:0007669"/>
    <property type="project" value="UniProtKB-KW"/>
</dbReference>
<evidence type="ECO:0000313" key="6">
    <source>
        <dbReference type="EMBL" id="EHI66056.1"/>
    </source>
</evidence>
<dbReference type="PROSITE" id="PS00211">
    <property type="entry name" value="ABC_TRANSPORTER_1"/>
    <property type="match status" value="1"/>
</dbReference>
<dbReference type="InterPro" id="IPR027417">
    <property type="entry name" value="P-loop_NTPase"/>
</dbReference>
<organism evidence="6 7">
    <name type="scientific">Streptococcus pseudoporcinus LQ 940-04</name>
    <dbReference type="NCBI Taxonomy" id="875093"/>
    <lineage>
        <taxon>Bacteria</taxon>
        <taxon>Bacillati</taxon>
        <taxon>Bacillota</taxon>
        <taxon>Bacilli</taxon>
        <taxon>Lactobacillales</taxon>
        <taxon>Streptococcaceae</taxon>
        <taxon>Streptococcus</taxon>
    </lineage>
</organism>
<keyword evidence="4 6" id="KW-0067">ATP-binding</keyword>
<dbReference type="RefSeq" id="WP_007891111.1">
    <property type="nucleotide sequence ID" value="NZ_AEUY02000001.1"/>
</dbReference>
<keyword evidence="2" id="KW-0813">Transport</keyword>
<dbReference type="SMART" id="SM00382">
    <property type="entry name" value="AAA"/>
    <property type="match status" value="1"/>
</dbReference>
<dbReference type="Gene3D" id="3.40.50.300">
    <property type="entry name" value="P-loop containing nucleotide triphosphate hydrolases"/>
    <property type="match status" value="1"/>
</dbReference>
<comment type="similarity">
    <text evidence="1">Belongs to the ABC transporter superfamily.</text>
</comment>
<dbReference type="SUPFAM" id="SSF52540">
    <property type="entry name" value="P-loop containing nucleoside triphosphate hydrolases"/>
    <property type="match status" value="1"/>
</dbReference>
<dbReference type="GeneID" id="58554371"/>
<proteinExistence type="inferred from homology"/>
<dbReference type="CDD" id="cd03268">
    <property type="entry name" value="ABC_BcrA_bacitracin_resist"/>
    <property type="match status" value="1"/>
</dbReference>
<dbReference type="PROSITE" id="PS50893">
    <property type="entry name" value="ABC_TRANSPORTER_2"/>
    <property type="match status" value="1"/>
</dbReference>
<dbReference type="PANTHER" id="PTHR43335:SF8">
    <property type="entry name" value="ABC TRANSPORTER, ATP-BINDING PROTEIN"/>
    <property type="match status" value="1"/>
</dbReference>
<dbReference type="GO" id="GO:0016887">
    <property type="term" value="F:ATP hydrolysis activity"/>
    <property type="evidence" value="ECO:0007669"/>
    <property type="project" value="InterPro"/>
</dbReference>
<comment type="caution">
    <text evidence="6">The sequence shown here is derived from an EMBL/GenBank/DDBJ whole genome shotgun (WGS) entry which is preliminary data.</text>
</comment>
<evidence type="ECO:0000256" key="3">
    <source>
        <dbReference type="ARBA" id="ARBA00022741"/>
    </source>
</evidence>